<evidence type="ECO:0000313" key="4">
    <source>
        <dbReference type="Proteomes" id="UP000638732"/>
    </source>
</evidence>
<feature type="domain" description="DUF1214" evidence="1">
    <location>
        <begin position="377"/>
        <end position="482"/>
    </location>
</feature>
<keyword evidence="4" id="KW-1185">Reference proteome</keyword>
<dbReference type="SUPFAM" id="SSF160935">
    <property type="entry name" value="VPA0735-like"/>
    <property type="match status" value="1"/>
</dbReference>
<protein>
    <submittedName>
        <fullName evidence="3">DUF1214 domain-containing protein</fullName>
    </submittedName>
</protein>
<feature type="domain" description="DUF1254" evidence="2">
    <location>
        <begin position="115"/>
        <end position="226"/>
    </location>
</feature>
<dbReference type="Pfam" id="PF06863">
    <property type="entry name" value="DUF1254"/>
    <property type="match status" value="1"/>
</dbReference>
<dbReference type="EMBL" id="WWEO01000039">
    <property type="protein sequence ID" value="NCD68848.1"/>
    <property type="molecule type" value="Genomic_DNA"/>
</dbReference>
<evidence type="ECO:0000313" key="3">
    <source>
        <dbReference type="EMBL" id="NCD68848.1"/>
    </source>
</evidence>
<dbReference type="InterPro" id="IPR037049">
    <property type="entry name" value="DUF1214_C_sf"/>
</dbReference>
<gene>
    <name evidence="3" type="ORF">GSY63_05740</name>
</gene>
<dbReference type="PANTHER" id="PTHR36509:SF3">
    <property type="entry name" value="SIGNAL PEPTIDE PROTEIN"/>
    <property type="match status" value="1"/>
</dbReference>
<reference evidence="3" key="1">
    <citation type="submission" date="2020-01" db="EMBL/GenBank/DDBJ databases">
        <authorList>
            <person name="Seo Y.L."/>
        </authorList>
    </citation>
    <scope>NUCLEOTIDE SEQUENCE</scope>
    <source>
        <strain evidence="3">R11</strain>
    </source>
</reference>
<dbReference type="AlphaFoldDB" id="A0A965ZEP6"/>
<dbReference type="InterPro" id="IPR010621">
    <property type="entry name" value="DUF1214"/>
</dbReference>
<accession>A0A965ZEP6</accession>
<comment type="caution">
    <text evidence="3">The sequence shown here is derived from an EMBL/GenBank/DDBJ whole genome shotgun (WGS) entry which is preliminary data.</text>
</comment>
<dbReference type="Pfam" id="PF06742">
    <property type="entry name" value="DUF1214"/>
    <property type="match status" value="1"/>
</dbReference>
<dbReference type="RefSeq" id="WP_166584863.1">
    <property type="nucleotide sequence ID" value="NZ_WWEO01000039.1"/>
</dbReference>
<evidence type="ECO:0000259" key="2">
    <source>
        <dbReference type="Pfam" id="PF06863"/>
    </source>
</evidence>
<dbReference type="PROSITE" id="PS51257">
    <property type="entry name" value="PROKAR_LIPOPROTEIN"/>
    <property type="match status" value="1"/>
</dbReference>
<dbReference type="PANTHER" id="PTHR36509">
    <property type="entry name" value="BLL3101 PROTEIN"/>
    <property type="match status" value="1"/>
</dbReference>
<name>A0A965ZEP6_9SPHI</name>
<evidence type="ECO:0000259" key="1">
    <source>
        <dbReference type="Pfam" id="PF06742"/>
    </source>
</evidence>
<dbReference type="Gene3D" id="2.60.120.600">
    <property type="entry name" value="Domain of unknown function DUF1214, C-terminal domain"/>
    <property type="match status" value="1"/>
</dbReference>
<dbReference type="InterPro" id="IPR037050">
    <property type="entry name" value="DUF1254_sf"/>
</dbReference>
<reference evidence="3" key="2">
    <citation type="submission" date="2020-10" db="EMBL/GenBank/DDBJ databases">
        <title>Mucilaginibacter sp. nov., isolated from soil.</title>
        <authorList>
            <person name="Jeon C.O."/>
        </authorList>
    </citation>
    <scope>NUCLEOTIDE SEQUENCE</scope>
    <source>
        <strain evidence="3">R11</strain>
    </source>
</reference>
<proteinExistence type="predicted"/>
<dbReference type="InterPro" id="IPR010679">
    <property type="entry name" value="DUF1254"/>
</dbReference>
<dbReference type="Proteomes" id="UP000638732">
    <property type="component" value="Unassembled WGS sequence"/>
</dbReference>
<dbReference type="Gene3D" id="2.60.40.1610">
    <property type="entry name" value="Domain of unknown function DUF1254"/>
    <property type="match status" value="1"/>
</dbReference>
<dbReference type="Gene3D" id="1.10.3360.10">
    <property type="entry name" value="VPA0735-like domain"/>
    <property type="match status" value="1"/>
</dbReference>
<sequence>MKKIAILIPMIVLASCGQKKTDNASITTSDTVTTATTDTSATSNADPVKISMDAELPSKASVPTLFNEMDYQQATQCYLWGLPIVAFAEWQRIHYDVFGATSNDLVFYNSYQDRLGILTANATTPYIMTFIDLAKNGPTVIEMPAGRTAGGTSDFWQRETSIIGELGPDKGKGGKYIILPPGQQGFKAPGYYVINSSMMNIFFGFRSLDPDPAKAQALLNAVKIYPYAKRTNPTPTKVVSPAGKKYLAVQPDGLAYWERLNAIIQEEPVQERDRFFMAWLKNLGIEKGKPFNPTAKQKSVLIAAATRGKQIAMANSFDKRFPNNYHWPDRKWDYVIVMSNSSQRGDNYDEYFERSAYFFEAVTFSNAMISKTPNLGQAYLGAYEDKDGNWLAGGNNYTLHVSANPPAVNFWSITVYDAATRCLIDNKQQNADLSSRKDLIKNSDGSYDLYFGPTAPAGKEKNWVQTIPGKHWFTYMRFYGPTTAYFDKSWKMGNIEKTQ</sequence>
<organism evidence="3 4">
    <name type="scientific">Mucilaginibacter agri</name>
    <dbReference type="NCBI Taxonomy" id="2695265"/>
    <lineage>
        <taxon>Bacteria</taxon>
        <taxon>Pseudomonadati</taxon>
        <taxon>Bacteroidota</taxon>
        <taxon>Sphingobacteriia</taxon>
        <taxon>Sphingobacteriales</taxon>
        <taxon>Sphingobacteriaceae</taxon>
        <taxon>Mucilaginibacter</taxon>
    </lineage>
</organism>